<organism evidence="2 3">
    <name type="scientific">Solibaculum intestinale</name>
    <dbReference type="NCBI Taxonomy" id="3133165"/>
    <lineage>
        <taxon>Bacteria</taxon>
        <taxon>Bacillati</taxon>
        <taxon>Bacillota</taxon>
        <taxon>Clostridia</taxon>
        <taxon>Eubacteriales</taxon>
        <taxon>Oscillospiraceae</taxon>
        <taxon>Solibaculum</taxon>
    </lineage>
</organism>
<evidence type="ECO:0000256" key="1">
    <source>
        <dbReference type="SAM" id="Phobius"/>
    </source>
</evidence>
<dbReference type="RefSeq" id="WP_349218904.1">
    <property type="nucleotide sequence ID" value="NZ_JBBMFD010000007.1"/>
</dbReference>
<reference evidence="2 3" key="1">
    <citation type="submission" date="2024-03" db="EMBL/GenBank/DDBJ databases">
        <title>Human intestinal bacterial collection.</title>
        <authorList>
            <person name="Pauvert C."/>
            <person name="Hitch T.C.A."/>
            <person name="Clavel T."/>
        </authorList>
    </citation>
    <scope>NUCLEOTIDE SEQUENCE [LARGE SCALE GENOMIC DNA]</scope>
    <source>
        <strain evidence="2 3">CLA-JM-H44</strain>
    </source>
</reference>
<evidence type="ECO:0000313" key="3">
    <source>
        <dbReference type="Proteomes" id="UP001489509"/>
    </source>
</evidence>
<feature type="transmembrane region" description="Helical" evidence="1">
    <location>
        <begin position="6"/>
        <end position="26"/>
    </location>
</feature>
<name>A0ABV1DZA6_9FIRM</name>
<evidence type="ECO:0000313" key="2">
    <source>
        <dbReference type="EMBL" id="MEQ2440380.1"/>
    </source>
</evidence>
<sequence>MLEFIQNPWVIGIVGGIVCGIIVWLLTRCAISSKGNNEYIKKIYQANDEVFLSLKPYIADKGLPDQEIIEAMIASTARKYLLKASDMYTVQIFCEELIKDITSNVYFSWEEKKRYSNDLRTFIEDLNRQTDKKTAAEIDAKVSDIEHKKRLSEIKRKDLNTVSMIAGLFTAVVTLVLALMANSFFPSAEGYNSFVLYTVLAIILCGIVSSGALLLFTKVNIVGRRKRAAKEKRNAIVVDVDEGNDNWIE</sequence>
<protein>
    <recommendedName>
        <fullName evidence="4">DUF4239 domain-containing protein</fullName>
    </recommendedName>
</protein>
<proteinExistence type="predicted"/>
<gene>
    <name evidence="2" type="ORF">WMO26_06010</name>
</gene>
<evidence type="ECO:0008006" key="4">
    <source>
        <dbReference type="Google" id="ProtNLM"/>
    </source>
</evidence>
<dbReference type="EMBL" id="JBBMFD010000007">
    <property type="protein sequence ID" value="MEQ2440380.1"/>
    <property type="molecule type" value="Genomic_DNA"/>
</dbReference>
<feature type="transmembrane region" description="Helical" evidence="1">
    <location>
        <begin position="194"/>
        <end position="217"/>
    </location>
</feature>
<dbReference type="Proteomes" id="UP001489509">
    <property type="component" value="Unassembled WGS sequence"/>
</dbReference>
<feature type="transmembrane region" description="Helical" evidence="1">
    <location>
        <begin position="159"/>
        <end position="182"/>
    </location>
</feature>
<keyword evidence="3" id="KW-1185">Reference proteome</keyword>
<accession>A0ABV1DZA6</accession>
<keyword evidence="1" id="KW-0812">Transmembrane</keyword>
<keyword evidence="1" id="KW-0472">Membrane</keyword>
<keyword evidence="1" id="KW-1133">Transmembrane helix</keyword>
<comment type="caution">
    <text evidence="2">The sequence shown here is derived from an EMBL/GenBank/DDBJ whole genome shotgun (WGS) entry which is preliminary data.</text>
</comment>